<reference evidence="1 2" key="1">
    <citation type="submission" date="2016-01" db="EMBL/GenBank/DDBJ databases">
        <title>The new phylogeny of the genus Mycobacterium.</title>
        <authorList>
            <person name="Tarcisio F."/>
            <person name="Conor M."/>
            <person name="Antonella G."/>
            <person name="Elisabetta G."/>
            <person name="Giulia F.S."/>
            <person name="Sara T."/>
            <person name="Anna F."/>
            <person name="Clotilde B."/>
            <person name="Roberto B."/>
            <person name="Veronica D.S."/>
            <person name="Fabio R."/>
            <person name="Monica P."/>
            <person name="Olivier J."/>
            <person name="Enrico T."/>
            <person name="Nicola S."/>
        </authorList>
    </citation>
    <scope>NUCLEOTIDE SEQUENCE [LARGE SCALE GENOMIC DNA]</scope>
    <source>
        <strain evidence="1 2">DSM 44179</strain>
    </source>
</reference>
<organism evidence="1 2">
    <name type="scientific">Mycolicibacterium fallax</name>
    <name type="common">Mycobacterium fallax</name>
    <dbReference type="NCBI Taxonomy" id="1793"/>
    <lineage>
        <taxon>Bacteria</taxon>
        <taxon>Bacillati</taxon>
        <taxon>Actinomycetota</taxon>
        <taxon>Actinomycetes</taxon>
        <taxon>Mycobacteriales</taxon>
        <taxon>Mycobacteriaceae</taxon>
        <taxon>Mycolicibacterium</taxon>
    </lineage>
</organism>
<sequence>MSDQPDGAAVARGLQARLAAAVAADRALVATIADAHRIAAAARRRLEDIGARVQGLLTERTELPLDAPLAVRRALTANLREMETVVAETAAAAAAKTAALKQLSGAYRAAGPSSTG</sequence>
<gene>
    <name evidence="1" type="ORF">AWC04_02770</name>
</gene>
<evidence type="ECO:0000313" key="2">
    <source>
        <dbReference type="Proteomes" id="UP000193484"/>
    </source>
</evidence>
<name>A0A1X1RJ81_MYCFA</name>
<protein>
    <submittedName>
        <fullName evidence="1">Uncharacterized protein</fullName>
    </submittedName>
</protein>
<dbReference type="Proteomes" id="UP000193484">
    <property type="component" value="Unassembled WGS sequence"/>
</dbReference>
<dbReference type="Pfam" id="PF10774">
    <property type="entry name" value="DUF4226"/>
    <property type="match status" value="1"/>
</dbReference>
<dbReference type="STRING" id="1793.AWC04_02770"/>
<proteinExistence type="predicted"/>
<dbReference type="AlphaFoldDB" id="A0A1X1RJ81"/>
<dbReference type="EMBL" id="LQOJ01000018">
    <property type="protein sequence ID" value="ORV07642.1"/>
    <property type="molecule type" value="Genomic_DNA"/>
</dbReference>
<dbReference type="RefSeq" id="WP_085092872.1">
    <property type="nucleotide sequence ID" value="NZ_AP022603.1"/>
</dbReference>
<accession>A0A1X1RJ81</accession>
<evidence type="ECO:0000313" key="1">
    <source>
        <dbReference type="EMBL" id="ORV07642.1"/>
    </source>
</evidence>
<comment type="caution">
    <text evidence="1">The sequence shown here is derived from an EMBL/GenBank/DDBJ whole genome shotgun (WGS) entry which is preliminary data.</text>
</comment>
<dbReference type="InterPro" id="IPR019710">
    <property type="entry name" value="DUF4226"/>
</dbReference>
<keyword evidence="2" id="KW-1185">Reference proteome</keyword>